<evidence type="ECO:0000256" key="2">
    <source>
        <dbReference type="ARBA" id="ARBA00022448"/>
    </source>
</evidence>
<evidence type="ECO:0000256" key="5">
    <source>
        <dbReference type="ARBA" id="ARBA00022692"/>
    </source>
</evidence>
<dbReference type="InterPro" id="IPR036942">
    <property type="entry name" value="Beta-barrel_TonB_sf"/>
</dbReference>
<keyword evidence="2 11" id="KW-0813">Transport</keyword>
<dbReference type="RefSeq" id="WP_061507379.1">
    <property type="nucleotide sequence ID" value="NZ_LHZF01000113.1"/>
</dbReference>
<dbReference type="Proteomes" id="UP000075526">
    <property type="component" value="Unassembled WGS sequence"/>
</dbReference>
<dbReference type="Pfam" id="PF07715">
    <property type="entry name" value="Plug"/>
    <property type="match status" value="1"/>
</dbReference>
<feature type="region of interest" description="Disordered" evidence="13">
    <location>
        <begin position="40"/>
        <end position="77"/>
    </location>
</feature>
<evidence type="ECO:0000256" key="13">
    <source>
        <dbReference type="SAM" id="MobiDB-lite"/>
    </source>
</evidence>
<comment type="caution">
    <text evidence="17">The sequence shown here is derived from an EMBL/GenBank/DDBJ whole genome shotgun (WGS) entry which is preliminary data.</text>
</comment>
<protein>
    <submittedName>
        <fullName evidence="17">TonB-dependent receptor</fullName>
    </submittedName>
</protein>
<dbReference type="PATRIC" id="fig|178901.13.peg.520"/>
<dbReference type="AlphaFoldDB" id="A0A149RYD0"/>
<feature type="domain" description="TonB-dependent receptor plug" evidence="16">
    <location>
        <begin position="94"/>
        <end position="196"/>
    </location>
</feature>
<keyword evidence="4" id="KW-0410">Iron transport</keyword>
<dbReference type="GO" id="GO:0006826">
    <property type="term" value="P:iron ion transport"/>
    <property type="evidence" value="ECO:0007669"/>
    <property type="project" value="UniProtKB-KW"/>
</dbReference>
<sequence length="785" mass="87613">MIRINTRNILLLSVFSVSSFSFLTNAHAAAGSVMKAGKHASSGAGNFLPSSPLKKGEAVSRHRHQSMKSVEEENVTDTRHRAAFGRGREQHEGVSSTYISKETLAQHQVVDVKGLMNLAPNLTVQPQGGSSGVNFTLRGIGFRDFTFNNTPSVMTYVDDVALPIGYMAGAALFDLAGVDVQTGPVGFSHGQTVTAGELNIKTADPTKDFHYGVSQDLATYARSITNLYVSGSITDKLQYRIVGYTQHGGGFQKSLYNGEDLGNANKGAIRAKLAWQPDDKTDVKITGIWAQDNSEAMGAFNVQDSGHGIPSYQNNLKTGWGFRPEFLKLTGNEGANKPFYNNTFWGATVAATRDLGFAKLTSTSAFQQMYIHNLMDLDATPRAIYDDDVNTNGNLFSQELRLHSERPNSRLQWAVGMYYNRTQLKSSFFNDYSESGTRPFMIRTSYRQNQQAFSQYGRVRFAVTSKLHLIAGLSHESDDRRLLNMETKRYRTASYPVDWDNHYPNFGALTNQFAGMGGIEYQVLPNVLLYANIRKGFKPGGFTANNTVVAAQLVPTKPESLLAYEVGFKTDFFNHKLRFNTDAFWYDYHGQQIMGLQVIPNYGTVGQYINIPKSQIWGVETEIDINPLRNFYIEQHIGYERGVYKDLNMVNSSAVTAYYQKTGEFKPFYDNYSGVDSGIPKLTLNGNANYKAHIVGGWVLTPYMAWSYRGSQLDMPGNPIYRMAPYFLMDAGLTWAPSNNKWSLTVYSTNLLDRHYDLTRELGLNAYYGTPGTPRMVGGRFRIDL</sequence>
<evidence type="ECO:0000313" key="17">
    <source>
        <dbReference type="EMBL" id="KXV19505.1"/>
    </source>
</evidence>
<evidence type="ECO:0000256" key="10">
    <source>
        <dbReference type="ARBA" id="ARBA00023237"/>
    </source>
</evidence>
<evidence type="ECO:0000259" key="16">
    <source>
        <dbReference type="Pfam" id="PF07715"/>
    </source>
</evidence>
<evidence type="ECO:0000259" key="15">
    <source>
        <dbReference type="Pfam" id="PF00593"/>
    </source>
</evidence>
<dbReference type="Gene3D" id="2.40.170.20">
    <property type="entry name" value="TonB-dependent receptor, beta-barrel domain"/>
    <property type="match status" value="1"/>
</dbReference>
<proteinExistence type="inferred from homology"/>
<feature type="domain" description="TonB-dependent receptor-like beta-barrel" evidence="15">
    <location>
        <begin position="296"/>
        <end position="751"/>
    </location>
</feature>
<feature type="signal peptide" evidence="14">
    <location>
        <begin position="1"/>
        <end position="28"/>
    </location>
</feature>
<dbReference type="PROSITE" id="PS52016">
    <property type="entry name" value="TONB_DEPENDENT_REC_3"/>
    <property type="match status" value="1"/>
</dbReference>
<keyword evidence="6" id="KW-0408">Iron</keyword>
<keyword evidence="17" id="KW-0675">Receptor</keyword>
<keyword evidence="8 12" id="KW-0798">TonB box</keyword>
<dbReference type="GO" id="GO:0009279">
    <property type="term" value="C:cell outer membrane"/>
    <property type="evidence" value="ECO:0007669"/>
    <property type="project" value="UniProtKB-SubCell"/>
</dbReference>
<name>A0A149RYD0_9PROT</name>
<evidence type="ECO:0000256" key="12">
    <source>
        <dbReference type="RuleBase" id="RU003357"/>
    </source>
</evidence>
<dbReference type="PANTHER" id="PTHR32552:SF81">
    <property type="entry name" value="TONB-DEPENDENT OUTER MEMBRANE RECEPTOR"/>
    <property type="match status" value="1"/>
</dbReference>
<dbReference type="EMBL" id="LHZF01000113">
    <property type="protein sequence ID" value="KXV19505.1"/>
    <property type="molecule type" value="Genomic_DNA"/>
</dbReference>
<dbReference type="InterPro" id="IPR039426">
    <property type="entry name" value="TonB-dep_rcpt-like"/>
</dbReference>
<evidence type="ECO:0000256" key="1">
    <source>
        <dbReference type="ARBA" id="ARBA00004571"/>
    </source>
</evidence>
<evidence type="ECO:0000256" key="6">
    <source>
        <dbReference type="ARBA" id="ARBA00023004"/>
    </source>
</evidence>
<evidence type="ECO:0000256" key="3">
    <source>
        <dbReference type="ARBA" id="ARBA00022452"/>
    </source>
</evidence>
<evidence type="ECO:0000256" key="14">
    <source>
        <dbReference type="SAM" id="SignalP"/>
    </source>
</evidence>
<evidence type="ECO:0000313" key="18">
    <source>
        <dbReference type="Proteomes" id="UP000075526"/>
    </source>
</evidence>
<evidence type="ECO:0000256" key="9">
    <source>
        <dbReference type="ARBA" id="ARBA00023136"/>
    </source>
</evidence>
<keyword evidence="9 11" id="KW-0472">Membrane</keyword>
<evidence type="ECO:0000256" key="7">
    <source>
        <dbReference type="ARBA" id="ARBA00023065"/>
    </source>
</evidence>
<dbReference type="InterPro" id="IPR012910">
    <property type="entry name" value="Plug_dom"/>
</dbReference>
<keyword evidence="10 11" id="KW-0998">Cell outer membrane</keyword>
<feature type="chain" id="PRO_5007554035" evidence="14">
    <location>
        <begin position="29"/>
        <end position="785"/>
    </location>
</feature>
<dbReference type="InterPro" id="IPR000531">
    <property type="entry name" value="Beta-barrel_TonB"/>
</dbReference>
<keyword evidence="5 11" id="KW-0812">Transmembrane</keyword>
<dbReference type="PANTHER" id="PTHR32552">
    <property type="entry name" value="FERRICHROME IRON RECEPTOR-RELATED"/>
    <property type="match status" value="1"/>
</dbReference>
<dbReference type="SUPFAM" id="SSF56935">
    <property type="entry name" value="Porins"/>
    <property type="match status" value="1"/>
</dbReference>
<organism evidence="17 18">
    <name type="scientific">Acetobacter malorum</name>
    <dbReference type="NCBI Taxonomy" id="178901"/>
    <lineage>
        <taxon>Bacteria</taxon>
        <taxon>Pseudomonadati</taxon>
        <taxon>Pseudomonadota</taxon>
        <taxon>Alphaproteobacteria</taxon>
        <taxon>Acetobacterales</taxon>
        <taxon>Acetobacteraceae</taxon>
        <taxon>Acetobacter</taxon>
    </lineage>
</organism>
<comment type="subcellular location">
    <subcellularLocation>
        <location evidence="1 11">Cell outer membrane</location>
        <topology evidence="1 11">Multi-pass membrane protein</topology>
    </subcellularLocation>
</comment>
<comment type="similarity">
    <text evidence="11 12">Belongs to the TonB-dependent receptor family.</text>
</comment>
<accession>A0A149RYD0</accession>
<keyword evidence="7" id="KW-0406">Ion transport</keyword>
<keyword evidence="14" id="KW-0732">Signal</keyword>
<evidence type="ECO:0000256" key="8">
    <source>
        <dbReference type="ARBA" id="ARBA00023077"/>
    </source>
</evidence>
<evidence type="ECO:0000256" key="11">
    <source>
        <dbReference type="PROSITE-ProRule" id="PRU01360"/>
    </source>
</evidence>
<reference evidence="17 18" key="1">
    <citation type="submission" date="2015-06" db="EMBL/GenBank/DDBJ databases">
        <title>Improved classification and identification of acetic acid bacteria using matrix-assisted laser desorption/ionization time-of-flight mass spectrometry; Gluconobacter nephelii and Gluconobacter uchimurae are later heterotypic synonyms of Gluconobacter japonicus and Gluconobacter oxydans, respectively.</title>
        <authorList>
            <person name="Li L."/>
            <person name="Cleenwerck I."/>
            <person name="De Vuyst L."/>
            <person name="Vandamme P."/>
        </authorList>
    </citation>
    <scope>NUCLEOTIDE SEQUENCE [LARGE SCALE GENOMIC DNA]</scope>
    <source>
        <strain evidence="17 18">LMG 1552</strain>
    </source>
</reference>
<keyword evidence="3 11" id="KW-1134">Transmembrane beta strand</keyword>
<gene>
    <name evidence="17" type="ORF">AD933_01705</name>
</gene>
<dbReference type="Pfam" id="PF00593">
    <property type="entry name" value="TonB_dep_Rec_b-barrel"/>
    <property type="match status" value="1"/>
</dbReference>
<evidence type="ECO:0000256" key="4">
    <source>
        <dbReference type="ARBA" id="ARBA00022496"/>
    </source>
</evidence>